<feature type="binding site" evidence="9">
    <location>
        <position position="86"/>
    </location>
    <ligand>
        <name>ATP</name>
        <dbReference type="ChEBI" id="CHEBI:30616"/>
    </ligand>
</feature>
<feature type="binding site" evidence="9">
    <location>
        <position position="39"/>
    </location>
    <ligand>
        <name>ATP</name>
        <dbReference type="ChEBI" id="CHEBI:30616"/>
    </ligand>
</feature>
<dbReference type="AlphaFoldDB" id="A0A1G6NDT1"/>
<keyword evidence="7 8" id="KW-0143">Chaperone</keyword>
<feature type="binding site" evidence="9">
    <location>
        <position position="94"/>
    </location>
    <ligand>
        <name>ATP</name>
        <dbReference type="ChEBI" id="CHEBI:30616"/>
    </ligand>
</feature>
<dbReference type="InterPro" id="IPR036890">
    <property type="entry name" value="HATPase_C_sf"/>
</dbReference>
<evidence type="ECO:0000313" key="14">
    <source>
        <dbReference type="Proteomes" id="UP000198943"/>
    </source>
</evidence>
<sequence length="665" mass="75851">MENEKEKFEFQAETKQLLNLMINSIYTNHEIFLRELISNASDAIDKLRFASLTHSELLEGDSEFVIRLTPDEKAKTLTITDNGIGMTKDEVIKNIGTIAQSGTKEFLAKLEEANKIAKKAEEEAGKEAKTDATTKDLIGQFGVGFYSAFMVSDKVTLVTRKAGEKEGWKWESAADGTYTIEPCEVEKHGTSITLQLGEAYAGEGAEQDMTSYWTLESLVKKYSDYIRYPIKMEETTEEPARNDKGDIDDKLPPIKKTEDKTLNSQTPLWKRNKSSIKAEEYNEFFKHQFHEWEDPMWYYHTRAEGTVEYTALLYIPGKAPANLYFQEYEPGLQLFSRSVFIMEKCKDLLPDYLRFVKGLVDSPDLSLNISRELLQQNHTIKVIGRNLEKNILKQLADMLAKEREKYEKFWNEYGRSLKAGVYNSVYDPDSKKDQLADLLLFMTSKEGKLCTLKEYTDRMPESQKAIYYATGKDKDAIEHLPQMEAVKDKGFEVMFLLDPVDEFCLEALQEYAGKKFQSLSRGDLDLGDVESETSKKETEDIAKDNETLLKDFKEVLGEKVNEVKLTNRLKDSAVCLVAGEYGPSFAMEQAFAMANAPMFKAQRILELNPKHKLFAKLQEAHDQGKDNQDFKDFCALLFDQALLLDGMIPDDPAALAQQIARMMAK</sequence>
<protein>
    <recommendedName>
        <fullName evidence="8">Chaperone protein HtpG</fullName>
    </recommendedName>
    <alternativeName>
        <fullName evidence="8">Heat shock protein HtpG</fullName>
    </alternativeName>
    <alternativeName>
        <fullName evidence="8">High temperature protein G</fullName>
    </alternativeName>
</protein>
<dbReference type="HAMAP" id="MF_00505">
    <property type="entry name" value="HSP90"/>
    <property type="match status" value="1"/>
</dbReference>
<reference evidence="14" key="1">
    <citation type="submission" date="2016-10" db="EMBL/GenBank/DDBJ databases">
        <authorList>
            <person name="Varghese N."/>
            <person name="Submissions S."/>
        </authorList>
    </citation>
    <scope>NUCLEOTIDE SEQUENCE [LARGE SCALE GENOMIC DNA]</scope>
    <source>
        <strain evidence="14">DSM 11005</strain>
    </source>
</reference>
<proteinExistence type="inferred from homology"/>
<dbReference type="PRINTS" id="PR00775">
    <property type="entry name" value="HEATSHOCK90"/>
</dbReference>
<feature type="region of interest" description="A; substrate-binding" evidence="8">
    <location>
        <begin position="1"/>
        <end position="371"/>
    </location>
</feature>
<comment type="function">
    <text evidence="8">Molecular chaperone. Has ATPase activity.</text>
</comment>
<dbReference type="CDD" id="cd16927">
    <property type="entry name" value="HATPase_Hsp90-like"/>
    <property type="match status" value="1"/>
</dbReference>
<dbReference type="GO" id="GO:0140662">
    <property type="term" value="F:ATP-dependent protein folding chaperone"/>
    <property type="evidence" value="ECO:0007669"/>
    <property type="project" value="InterPro"/>
</dbReference>
<feature type="region of interest" description="Disordered" evidence="11">
    <location>
        <begin position="235"/>
        <end position="257"/>
    </location>
</feature>
<feature type="coiled-coil region" evidence="10">
    <location>
        <begin position="103"/>
        <end position="130"/>
    </location>
</feature>
<comment type="caution">
    <text evidence="8">Lacks conserved residue(s) required for the propagation of feature annotation.</text>
</comment>
<comment type="subcellular location">
    <subcellularLocation>
        <location evidence="1 8">Cytoplasm</location>
    </subcellularLocation>
</comment>
<dbReference type="Pfam" id="PF13589">
    <property type="entry name" value="HATPase_c_3"/>
    <property type="match status" value="1"/>
</dbReference>
<dbReference type="SUPFAM" id="SSF54211">
    <property type="entry name" value="Ribosomal protein S5 domain 2-like"/>
    <property type="match status" value="1"/>
</dbReference>
<keyword evidence="6 8" id="KW-0346">Stress response</keyword>
<dbReference type="FunFam" id="3.30.565.10:FF:000009">
    <property type="entry name" value="Molecular chaperone HtpG"/>
    <property type="match status" value="1"/>
</dbReference>
<dbReference type="RefSeq" id="WP_093730897.1">
    <property type="nucleotide sequence ID" value="NZ_FMYW01000013.1"/>
</dbReference>
<feature type="binding site" evidence="9">
    <location>
        <position position="371"/>
    </location>
    <ligand>
        <name>ATP</name>
        <dbReference type="ChEBI" id="CHEBI:30616"/>
    </ligand>
</feature>
<dbReference type="Pfam" id="PF00183">
    <property type="entry name" value="HSP90"/>
    <property type="match status" value="1"/>
</dbReference>
<dbReference type="InterPro" id="IPR020575">
    <property type="entry name" value="Hsp90_N"/>
</dbReference>
<dbReference type="GO" id="GO:0005737">
    <property type="term" value="C:cytoplasm"/>
    <property type="evidence" value="ECO:0007669"/>
    <property type="project" value="UniProtKB-SubCell"/>
</dbReference>
<feature type="region of interest" description="C" evidence="8">
    <location>
        <begin position="590"/>
        <end position="665"/>
    </location>
</feature>
<dbReference type="InterPro" id="IPR037196">
    <property type="entry name" value="HSP90_C"/>
</dbReference>
<organism evidence="13 14">
    <name type="scientific">Succiniclasticum ruminis</name>
    <dbReference type="NCBI Taxonomy" id="40841"/>
    <lineage>
        <taxon>Bacteria</taxon>
        <taxon>Bacillati</taxon>
        <taxon>Bacillota</taxon>
        <taxon>Negativicutes</taxon>
        <taxon>Acidaminococcales</taxon>
        <taxon>Acidaminococcaceae</taxon>
        <taxon>Succiniclasticum</taxon>
    </lineage>
</organism>
<dbReference type="OrthoDB" id="9802640at2"/>
<keyword evidence="4 8" id="KW-0547">Nucleotide-binding</keyword>
<dbReference type="GO" id="GO:0005524">
    <property type="term" value="F:ATP binding"/>
    <property type="evidence" value="ECO:0007669"/>
    <property type="project" value="UniProtKB-UniRule"/>
</dbReference>
<evidence type="ECO:0000256" key="8">
    <source>
        <dbReference type="HAMAP-Rule" id="MF_00505"/>
    </source>
</evidence>
<evidence type="ECO:0000256" key="9">
    <source>
        <dbReference type="PIRSR" id="PIRSR002583-1"/>
    </source>
</evidence>
<dbReference type="Gene3D" id="3.30.230.80">
    <property type="match status" value="1"/>
</dbReference>
<evidence type="ECO:0000256" key="11">
    <source>
        <dbReference type="SAM" id="MobiDB-lite"/>
    </source>
</evidence>
<feature type="binding site" evidence="9">
    <location>
        <position position="190"/>
    </location>
    <ligand>
        <name>ATP</name>
        <dbReference type="ChEBI" id="CHEBI:30616"/>
    </ligand>
</feature>
<dbReference type="InterPro" id="IPR020568">
    <property type="entry name" value="Ribosomal_Su5_D2-typ_SF"/>
</dbReference>
<dbReference type="Proteomes" id="UP000198943">
    <property type="component" value="Unassembled WGS sequence"/>
</dbReference>
<evidence type="ECO:0000259" key="12">
    <source>
        <dbReference type="SMART" id="SM00387"/>
    </source>
</evidence>
<dbReference type="SUPFAM" id="SSF110942">
    <property type="entry name" value="HSP90 C-terminal domain"/>
    <property type="match status" value="1"/>
</dbReference>
<comment type="subunit">
    <text evidence="8">Homodimer.</text>
</comment>
<evidence type="ECO:0000256" key="6">
    <source>
        <dbReference type="ARBA" id="ARBA00023016"/>
    </source>
</evidence>
<accession>A0A1G6NDT1</accession>
<feature type="binding site" evidence="9">
    <location>
        <position position="81"/>
    </location>
    <ligand>
        <name>ATP</name>
        <dbReference type="ChEBI" id="CHEBI:30616"/>
    </ligand>
</feature>
<evidence type="ECO:0000256" key="2">
    <source>
        <dbReference type="ARBA" id="ARBA00008239"/>
    </source>
</evidence>
<dbReference type="SMART" id="SM00387">
    <property type="entry name" value="HATPase_c"/>
    <property type="match status" value="1"/>
</dbReference>
<dbReference type="PROSITE" id="PS00298">
    <property type="entry name" value="HSP90"/>
    <property type="match status" value="1"/>
</dbReference>
<keyword evidence="3 8" id="KW-0963">Cytoplasm</keyword>
<feature type="binding site" evidence="9">
    <location>
        <begin position="101"/>
        <end position="102"/>
    </location>
    <ligand>
        <name>ATP</name>
        <dbReference type="ChEBI" id="CHEBI:30616"/>
    </ligand>
</feature>
<dbReference type="PIRSF" id="PIRSF002583">
    <property type="entry name" value="Hsp90"/>
    <property type="match status" value="1"/>
</dbReference>
<evidence type="ECO:0000256" key="5">
    <source>
        <dbReference type="ARBA" id="ARBA00022840"/>
    </source>
</evidence>
<comment type="similarity">
    <text evidence="2 8">Belongs to the heat shock protein 90 family.</text>
</comment>
<feature type="binding site" evidence="9">
    <location>
        <position position="35"/>
    </location>
    <ligand>
        <name>ATP</name>
        <dbReference type="ChEBI" id="CHEBI:30616"/>
    </ligand>
</feature>
<feature type="domain" description="Histidine kinase/HSP90-like ATPase" evidence="12">
    <location>
        <begin position="28"/>
        <end position="200"/>
    </location>
</feature>
<gene>
    <name evidence="8" type="primary">htpG</name>
    <name evidence="13" type="ORF">SAMN04487864_11346</name>
</gene>
<dbReference type="InterPro" id="IPR003594">
    <property type="entry name" value="HATPase_dom"/>
</dbReference>
<evidence type="ECO:0000313" key="13">
    <source>
        <dbReference type="EMBL" id="SDC65963.1"/>
    </source>
</evidence>
<evidence type="ECO:0000256" key="10">
    <source>
        <dbReference type="SAM" id="Coils"/>
    </source>
</evidence>
<dbReference type="Gene3D" id="1.20.120.790">
    <property type="entry name" value="Heat shock protein 90, C-terminal domain"/>
    <property type="match status" value="1"/>
</dbReference>
<dbReference type="GO" id="GO:0051082">
    <property type="term" value="F:unfolded protein binding"/>
    <property type="evidence" value="ECO:0007669"/>
    <property type="project" value="UniProtKB-UniRule"/>
</dbReference>
<dbReference type="GO" id="GO:0016887">
    <property type="term" value="F:ATP hydrolysis activity"/>
    <property type="evidence" value="ECO:0007669"/>
    <property type="project" value="InterPro"/>
</dbReference>
<evidence type="ECO:0000256" key="3">
    <source>
        <dbReference type="ARBA" id="ARBA00022490"/>
    </source>
</evidence>
<dbReference type="EMBL" id="FMYW01000013">
    <property type="protein sequence ID" value="SDC65963.1"/>
    <property type="molecule type" value="Genomic_DNA"/>
</dbReference>
<keyword evidence="14" id="KW-1185">Reference proteome</keyword>
<dbReference type="PANTHER" id="PTHR11528">
    <property type="entry name" value="HEAT SHOCK PROTEIN 90 FAMILY MEMBER"/>
    <property type="match status" value="1"/>
</dbReference>
<keyword evidence="5 8" id="KW-0067">ATP-binding</keyword>
<dbReference type="NCBIfam" id="NF003555">
    <property type="entry name" value="PRK05218.1"/>
    <property type="match status" value="1"/>
</dbReference>
<name>A0A1G6NDT1_9FIRM</name>
<dbReference type="InterPro" id="IPR001404">
    <property type="entry name" value="Hsp90_fam"/>
</dbReference>
<keyword evidence="10" id="KW-0175">Coiled coil</keyword>
<dbReference type="Gene3D" id="3.40.50.11260">
    <property type="match status" value="1"/>
</dbReference>
<dbReference type="Gene3D" id="3.30.565.10">
    <property type="entry name" value="Histidine kinase-like ATPase, C-terminal domain"/>
    <property type="match status" value="1"/>
</dbReference>
<evidence type="ECO:0000256" key="7">
    <source>
        <dbReference type="ARBA" id="ARBA00023186"/>
    </source>
</evidence>
<evidence type="ECO:0000256" key="4">
    <source>
        <dbReference type="ARBA" id="ARBA00022741"/>
    </source>
</evidence>
<dbReference type="SUPFAM" id="SSF55874">
    <property type="entry name" value="ATPase domain of HSP90 chaperone/DNA topoisomerase II/histidine kinase"/>
    <property type="match status" value="1"/>
</dbReference>
<feature type="binding site" evidence="9">
    <location>
        <begin position="140"/>
        <end position="145"/>
    </location>
    <ligand>
        <name>ATP</name>
        <dbReference type="ChEBI" id="CHEBI:30616"/>
    </ligand>
</feature>
<dbReference type="InterPro" id="IPR019805">
    <property type="entry name" value="Heat_shock_protein_90_CS"/>
</dbReference>
<evidence type="ECO:0000256" key="1">
    <source>
        <dbReference type="ARBA" id="ARBA00004496"/>
    </source>
</evidence>